<evidence type="ECO:0000313" key="10">
    <source>
        <dbReference type="Proteomes" id="UP000694846"/>
    </source>
</evidence>
<evidence type="ECO:0000313" key="11">
    <source>
        <dbReference type="RefSeq" id="XP_025413996.1"/>
    </source>
</evidence>
<reference evidence="11" key="1">
    <citation type="submission" date="2025-08" db="UniProtKB">
        <authorList>
            <consortium name="RefSeq"/>
        </authorList>
    </citation>
    <scope>IDENTIFICATION</scope>
    <source>
        <tissue evidence="11">Whole body</tissue>
    </source>
</reference>
<keyword evidence="3" id="KW-0813">Transport</keyword>
<evidence type="ECO:0000256" key="2">
    <source>
        <dbReference type="ARBA" id="ARBA00004496"/>
    </source>
</evidence>
<evidence type="ECO:0000256" key="1">
    <source>
        <dbReference type="ARBA" id="ARBA00004123"/>
    </source>
</evidence>
<dbReference type="Proteomes" id="UP000694846">
    <property type="component" value="Unplaced"/>
</dbReference>
<accession>A0A8B8FUA0</accession>
<evidence type="ECO:0000256" key="3">
    <source>
        <dbReference type="ARBA" id="ARBA00022448"/>
    </source>
</evidence>
<dbReference type="InterPro" id="IPR040122">
    <property type="entry name" value="Importin_beta"/>
</dbReference>
<keyword evidence="7" id="KW-0539">Nucleus</keyword>
<feature type="domain" description="Importin N-terminal" evidence="9">
    <location>
        <begin position="25"/>
        <end position="93"/>
    </location>
</feature>
<keyword evidence="10" id="KW-1185">Reference proteome</keyword>
<dbReference type="InterPro" id="IPR011989">
    <property type="entry name" value="ARM-like"/>
</dbReference>
<dbReference type="InterPro" id="IPR001494">
    <property type="entry name" value="Importin-beta_N"/>
</dbReference>
<dbReference type="OrthoDB" id="7862313at2759"/>
<proteinExistence type="predicted"/>
<comment type="subcellular location">
    <subcellularLocation>
        <location evidence="2">Cytoplasm</location>
    </subcellularLocation>
    <subcellularLocation>
        <location evidence="1">Nucleus</location>
    </subcellularLocation>
</comment>
<dbReference type="InterPro" id="IPR057672">
    <property type="entry name" value="TPR_IPO4/5"/>
</dbReference>
<protein>
    <submittedName>
        <fullName evidence="11">Importin-4-like</fullName>
    </submittedName>
</protein>
<evidence type="ECO:0000256" key="7">
    <source>
        <dbReference type="ARBA" id="ARBA00023242"/>
    </source>
</evidence>
<dbReference type="GO" id="GO:0005737">
    <property type="term" value="C:cytoplasm"/>
    <property type="evidence" value="ECO:0007669"/>
    <property type="project" value="UniProtKB-SubCell"/>
</dbReference>
<feature type="compositionally biased region" description="Acidic residues" evidence="8">
    <location>
        <begin position="645"/>
        <end position="669"/>
    </location>
</feature>
<evidence type="ECO:0000256" key="6">
    <source>
        <dbReference type="ARBA" id="ARBA00022927"/>
    </source>
</evidence>
<keyword evidence="4" id="KW-0963">Cytoplasm</keyword>
<dbReference type="Pfam" id="PF25780">
    <property type="entry name" value="TPR_IPO5"/>
    <property type="match status" value="1"/>
</dbReference>
<dbReference type="RefSeq" id="XP_025413996.1">
    <property type="nucleotide sequence ID" value="XM_025558211.1"/>
</dbReference>
<dbReference type="AlphaFoldDB" id="A0A8B8FUA0"/>
<feature type="region of interest" description="Disordered" evidence="8">
    <location>
        <begin position="643"/>
        <end position="670"/>
    </location>
</feature>
<dbReference type="GO" id="GO:0006606">
    <property type="term" value="P:protein import into nucleus"/>
    <property type="evidence" value="ECO:0007669"/>
    <property type="project" value="InterPro"/>
</dbReference>
<evidence type="ECO:0000259" key="9">
    <source>
        <dbReference type="PROSITE" id="PS50166"/>
    </source>
</evidence>
<dbReference type="Pfam" id="PF03810">
    <property type="entry name" value="IBN_N"/>
    <property type="match status" value="1"/>
</dbReference>
<dbReference type="PROSITE" id="PS50166">
    <property type="entry name" value="IMPORTIN_B_NT"/>
    <property type="match status" value="1"/>
</dbReference>
<dbReference type="InterPro" id="IPR016024">
    <property type="entry name" value="ARM-type_fold"/>
</dbReference>
<dbReference type="PANTHER" id="PTHR10527">
    <property type="entry name" value="IMPORTIN BETA"/>
    <property type="match status" value="1"/>
</dbReference>
<keyword evidence="5" id="KW-0677">Repeat</keyword>
<dbReference type="Gene3D" id="1.25.10.10">
    <property type="entry name" value="Leucine-rich Repeat Variant"/>
    <property type="match status" value="1"/>
</dbReference>
<gene>
    <name evidence="11" type="primary">LOC112686086</name>
</gene>
<dbReference type="GeneID" id="112686086"/>
<keyword evidence="6" id="KW-0653">Protein transport</keyword>
<evidence type="ECO:0000256" key="4">
    <source>
        <dbReference type="ARBA" id="ARBA00022490"/>
    </source>
</evidence>
<evidence type="ECO:0000256" key="5">
    <source>
        <dbReference type="ARBA" id="ARBA00022737"/>
    </source>
</evidence>
<sequence>MTDITEMERILMRLLEPDNEVIQKATEELTLALKNPQTYVILCTLIGTSKDDKLKEYAALVLRKKLYKRNAWMNVSQEVRQQIKQFLLKTIIEEPSLQVKKHILQLIAVLAKHELMRSNWNELFAFIEAYVQSNDINERQFGMFVIRHLSDYIPQMFEPHIATFVNYFNTTLSSTEDCTSPIVYDTITSMNNILEVSVQAPQVMQLYSQSVPRVLEVIIVLSTNSPDNACDCFQLLESMCEFSIQALIPHLKPIVQVSAQLAGNKDIDETLRCNGINLISTIIRSKKKILVKLNLLQPIIELMFSILSEESDDDTWFLEEYGLNPMSAAGDCMAAISDEISASTFMPILIKLIDAAYTTQDPNALKASFMTMAFVSDGCSEYLKKSYLKQFVTAIKMGLNSSNETVKSAAMYALGEVSQYVQPQVSMYASEILPELLKMFKEKLIVDYTKPECSSEVRMIFYALDKFIDSMEGGIEEYLPEMTTIVLDIIKNEQCCIELKDKAITIMCSIVKSGGDSVAPYFIPVMENLNVYLTPGIDTKLEPLQVMVIQLLSEFVEALDPIVFEPYLDASLKCGLALLQAAKDDQPEVRAVCYGLFSTVAKISINHLAPYMEVVMQNVLTSLENSLIANNCVNLEKKSFNAYNSDDDDDDDKDESLETEDDDSNDADSDNCYIDAHVMEEKDNACRTVAQIAQTTGEQFIPYLNKSFEVISKLLDEDDEDTIDSVLEAYGQLCINFSKLSDNSGQECLEKGLERFLSYGEKKIQEDGLEALDTTFLDVLADMLKEIKSKMMKYAEPIMMLAKNIVALKIGDGNNPGELDELDSENNELPLEYAGNVISNLSYVIPPQAFSAYFISLMPLLKKLMAKGSSDILRATGLAIIGESVKGLGDNASELSEVMFSLVIPLIEDEDDSVRNNAVFALGEIAFYGKESIYKYYPTILNTFSQVVTKEQRSKVLDNVYGALARMIITNIEGVPLDHVVPVMINYLPLHEDFVENLTIFRCLVYLYEIGNPFMVSLSEPVIKASLITLKDKRKYGENEVKEEIVKLLRMYKRDFPDKCLLTLSEDLFKLLSDL</sequence>
<evidence type="ECO:0000256" key="8">
    <source>
        <dbReference type="SAM" id="MobiDB-lite"/>
    </source>
</evidence>
<dbReference type="GO" id="GO:0031267">
    <property type="term" value="F:small GTPase binding"/>
    <property type="evidence" value="ECO:0007669"/>
    <property type="project" value="InterPro"/>
</dbReference>
<name>A0A8B8FUA0_9HEMI</name>
<dbReference type="SUPFAM" id="SSF48371">
    <property type="entry name" value="ARM repeat"/>
    <property type="match status" value="2"/>
</dbReference>
<organism evidence="10 11">
    <name type="scientific">Sipha flava</name>
    <name type="common">yellow sugarcane aphid</name>
    <dbReference type="NCBI Taxonomy" id="143950"/>
    <lineage>
        <taxon>Eukaryota</taxon>
        <taxon>Metazoa</taxon>
        <taxon>Ecdysozoa</taxon>
        <taxon>Arthropoda</taxon>
        <taxon>Hexapoda</taxon>
        <taxon>Insecta</taxon>
        <taxon>Pterygota</taxon>
        <taxon>Neoptera</taxon>
        <taxon>Paraneoptera</taxon>
        <taxon>Hemiptera</taxon>
        <taxon>Sternorrhyncha</taxon>
        <taxon>Aphidomorpha</taxon>
        <taxon>Aphidoidea</taxon>
        <taxon>Aphididae</taxon>
        <taxon>Sipha</taxon>
    </lineage>
</organism>
<dbReference type="SMART" id="SM00913">
    <property type="entry name" value="IBN_N"/>
    <property type="match status" value="1"/>
</dbReference>